<dbReference type="EMBL" id="PJQM01001576">
    <property type="protein sequence ID" value="RCI02003.1"/>
    <property type="molecule type" value="Genomic_DNA"/>
</dbReference>
<dbReference type="OrthoDB" id="2273669at2759"/>
<evidence type="ECO:0000313" key="3">
    <source>
        <dbReference type="Proteomes" id="UP000253551"/>
    </source>
</evidence>
<feature type="compositionally biased region" description="Polar residues" evidence="1">
    <location>
        <begin position="187"/>
        <end position="215"/>
    </location>
</feature>
<dbReference type="STRING" id="4846.A0A367KIE7"/>
<feature type="compositionally biased region" description="Polar residues" evidence="1">
    <location>
        <begin position="222"/>
        <end position="245"/>
    </location>
</feature>
<gene>
    <name evidence="2" type="ORF">CU098_004846</name>
</gene>
<feature type="region of interest" description="Disordered" evidence="1">
    <location>
        <begin position="440"/>
        <end position="473"/>
    </location>
</feature>
<evidence type="ECO:0000313" key="2">
    <source>
        <dbReference type="EMBL" id="RCI02003.1"/>
    </source>
</evidence>
<feature type="region of interest" description="Disordered" evidence="1">
    <location>
        <begin position="1"/>
        <end position="121"/>
    </location>
</feature>
<reference evidence="2 3" key="1">
    <citation type="journal article" date="2018" name="G3 (Bethesda)">
        <title>Phylogenetic and Phylogenomic Definition of Rhizopus Species.</title>
        <authorList>
            <person name="Gryganskyi A.P."/>
            <person name="Golan J."/>
            <person name="Dolatabadi S."/>
            <person name="Mondo S."/>
            <person name="Robb S."/>
            <person name="Idnurm A."/>
            <person name="Muszewska A."/>
            <person name="Steczkiewicz K."/>
            <person name="Masonjones S."/>
            <person name="Liao H.L."/>
            <person name="Gajdeczka M.T."/>
            <person name="Anike F."/>
            <person name="Vuek A."/>
            <person name="Anishchenko I.M."/>
            <person name="Voigt K."/>
            <person name="de Hoog G.S."/>
            <person name="Smith M.E."/>
            <person name="Heitman J."/>
            <person name="Vilgalys R."/>
            <person name="Stajich J.E."/>
        </authorList>
    </citation>
    <scope>NUCLEOTIDE SEQUENCE [LARGE SCALE GENOMIC DNA]</scope>
    <source>
        <strain evidence="2 3">LSU 92-RS-03</strain>
    </source>
</reference>
<proteinExistence type="predicted"/>
<accession>A0A367KIE7</accession>
<feature type="compositionally biased region" description="Polar residues" evidence="1">
    <location>
        <begin position="263"/>
        <end position="275"/>
    </location>
</feature>
<protein>
    <submittedName>
        <fullName evidence="2">Uncharacterized protein</fullName>
    </submittedName>
</protein>
<feature type="compositionally biased region" description="Basic residues" evidence="1">
    <location>
        <begin position="451"/>
        <end position="460"/>
    </location>
</feature>
<sequence length="485" mass="53856">MSESDDEYGPVAATWGSQSTTTASTASWLTLVDPDAKTGPNGLGSGQLHRKGRNFVPISEQDILAHRMSHGSSKKKLGTKETPLPKKSTRKISNKPVKRPETPVQPSLTRPSSKNQEASPWNSLNLVETPFWENASNTINSSFSNKDIAAPQWQTTNSSPLNNTAAVKQSNTLKTGNKWAGGITNEPVKQNSWGNKNNELNQDAGRKSSNTNSDTDGWGSLANISENKSNGWGAEKSSNTAQWSKGENEPSDWGTSDAHKTQTIDWPSSQNTKSSVDLGGWGVQNKHENQLASDEWNSFSEIESTRPKTPVWLDPDQETEKANGKYQFSNPGKKKYSEFKPASIMRPMNYSRDKEIPIPTQVAPAPPPENSVVVTIFVELNDTLKIPVKIRELDEPQQLAKEFAEENNVNTDSVIQALTKLFDTQKTAALKKKSQKLQRRAFQPSHNTKYYPKKSVHNNHTHNSSKDTFNAVTPQQFPFTRSQYY</sequence>
<feature type="region of interest" description="Disordered" evidence="1">
    <location>
        <begin position="169"/>
        <end position="276"/>
    </location>
</feature>
<evidence type="ECO:0000256" key="1">
    <source>
        <dbReference type="SAM" id="MobiDB-lite"/>
    </source>
</evidence>
<dbReference type="Proteomes" id="UP000253551">
    <property type="component" value="Unassembled WGS sequence"/>
</dbReference>
<feature type="compositionally biased region" description="Basic residues" evidence="1">
    <location>
        <begin position="87"/>
        <end position="97"/>
    </location>
</feature>
<dbReference type="AlphaFoldDB" id="A0A367KIE7"/>
<name>A0A367KIE7_RHIST</name>
<feature type="compositionally biased region" description="Polar residues" evidence="1">
    <location>
        <begin position="104"/>
        <end position="121"/>
    </location>
</feature>
<feature type="compositionally biased region" description="Basic residues" evidence="1">
    <location>
        <begin position="67"/>
        <end position="77"/>
    </location>
</feature>
<keyword evidence="3" id="KW-1185">Reference proteome</keyword>
<organism evidence="2 3">
    <name type="scientific">Rhizopus stolonifer</name>
    <name type="common">Rhizopus nigricans</name>
    <dbReference type="NCBI Taxonomy" id="4846"/>
    <lineage>
        <taxon>Eukaryota</taxon>
        <taxon>Fungi</taxon>
        <taxon>Fungi incertae sedis</taxon>
        <taxon>Mucoromycota</taxon>
        <taxon>Mucoromycotina</taxon>
        <taxon>Mucoromycetes</taxon>
        <taxon>Mucorales</taxon>
        <taxon>Mucorineae</taxon>
        <taxon>Rhizopodaceae</taxon>
        <taxon>Rhizopus</taxon>
    </lineage>
</organism>
<comment type="caution">
    <text evidence="2">The sequence shown here is derived from an EMBL/GenBank/DDBJ whole genome shotgun (WGS) entry which is preliminary data.</text>
</comment>
<feature type="compositionally biased region" description="Low complexity" evidence="1">
    <location>
        <begin position="12"/>
        <end position="31"/>
    </location>
</feature>